<dbReference type="AlphaFoldDB" id="A0A7I8KTK0"/>
<evidence type="ECO:0000313" key="1">
    <source>
        <dbReference type="EMBL" id="CAA7400305.1"/>
    </source>
</evidence>
<dbReference type="EMBL" id="LR746271">
    <property type="protein sequence ID" value="CAA7400305.1"/>
    <property type="molecule type" value="Genomic_DNA"/>
</dbReference>
<organism evidence="1 2">
    <name type="scientific">Spirodela intermedia</name>
    <name type="common">Intermediate duckweed</name>
    <dbReference type="NCBI Taxonomy" id="51605"/>
    <lineage>
        <taxon>Eukaryota</taxon>
        <taxon>Viridiplantae</taxon>
        <taxon>Streptophyta</taxon>
        <taxon>Embryophyta</taxon>
        <taxon>Tracheophyta</taxon>
        <taxon>Spermatophyta</taxon>
        <taxon>Magnoliopsida</taxon>
        <taxon>Liliopsida</taxon>
        <taxon>Araceae</taxon>
        <taxon>Lemnoideae</taxon>
        <taxon>Spirodela</taxon>
    </lineage>
</organism>
<protein>
    <submittedName>
        <fullName evidence="1">Uncharacterized protein</fullName>
    </submittedName>
</protein>
<dbReference type="PANTHER" id="PTHR35995:SF1">
    <property type="entry name" value="OS04G0690500 PROTEIN"/>
    <property type="match status" value="1"/>
</dbReference>
<proteinExistence type="predicted"/>
<accession>A0A7I8KTK0</accession>
<sequence>MNNLMEDHPCGLFCYFHPREAVIGVCAACLKEKLIVLASKQGRLSPAGKGQGAFSRIPSLKPSVAMPKVFALGSSLLHRLESRHQKPGEDSDGDSIASADDSFISIKFEDNGQVSWDKMAAAGERWGGQAVPAGGADVSRGAVRWRKRVRRLLHLVRWKRPAKAGGGACHRAGRAGRVGSVERMGWIRSLTRRTTTE</sequence>
<keyword evidence="2" id="KW-1185">Reference proteome</keyword>
<name>A0A7I8KTK0_SPIIN</name>
<dbReference type="OrthoDB" id="1924480at2759"/>
<evidence type="ECO:0000313" key="2">
    <source>
        <dbReference type="Proteomes" id="UP000663760"/>
    </source>
</evidence>
<dbReference type="PANTHER" id="PTHR35995">
    <property type="entry name" value="OS04G0690500 PROTEIN"/>
    <property type="match status" value="1"/>
</dbReference>
<dbReference type="Proteomes" id="UP000663760">
    <property type="component" value="Chromosome 8"/>
</dbReference>
<reference evidence="1" key="1">
    <citation type="submission" date="2020-02" db="EMBL/GenBank/DDBJ databases">
        <authorList>
            <person name="Scholz U."/>
            <person name="Mascher M."/>
            <person name="Fiebig A."/>
        </authorList>
    </citation>
    <scope>NUCLEOTIDE SEQUENCE</scope>
</reference>
<gene>
    <name evidence="1" type="ORF">SI8410_08010983</name>
</gene>